<dbReference type="PROSITE" id="PS00107">
    <property type="entry name" value="PROTEIN_KINASE_ATP"/>
    <property type="match status" value="1"/>
</dbReference>
<dbReference type="GO" id="GO:0005524">
    <property type="term" value="F:ATP binding"/>
    <property type="evidence" value="ECO:0007669"/>
    <property type="project" value="UniProtKB-UniRule"/>
</dbReference>
<evidence type="ECO:0000256" key="2">
    <source>
        <dbReference type="ARBA" id="ARBA00022527"/>
    </source>
</evidence>
<dbReference type="EMBL" id="PFFQ01000064">
    <property type="protein sequence ID" value="PIW14122.1"/>
    <property type="molecule type" value="Genomic_DNA"/>
</dbReference>
<evidence type="ECO:0000256" key="5">
    <source>
        <dbReference type="ARBA" id="ARBA00022777"/>
    </source>
</evidence>
<dbReference type="PANTHER" id="PTHR24348">
    <property type="entry name" value="SERINE/THREONINE-PROTEIN KINASE UNC-51-RELATED"/>
    <property type="match status" value="1"/>
</dbReference>
<dbReference type="Proteomes" id="UP000231019">
    <property type="component" value="Unassembled WGS sequence"/>
</dbReference>
<name>A0A2M7FY71_9BACT</name>
<evidence type="ECO:0000256" key="7">
    <source>
        <dbReference type="PROSITE-ProRule" id="PRU10141"/>
    </source>
</evidence>
<dbReference type="PANTHER" id="PTHR24348:SF68">
    <property type="entry name" value="SERINE_THREONINE-PROTEIN KINASE ATG1C"/>
    <property type="match status" value="1"/>
</dbReference>
<evidence type="ECO:0000313" key="9">
    <source>
        <dbReference type="EMBL" id="PIW14122.1"/>
    </source>
</evidence>
<dbReference type="GO" id="GO:0004674">
    <property type="term" value="F:protein serine/threonine kinase activity"/>
    <property type="evidence" value="ECO:0007669"/>
    <property type="project" value="UniProtKB-KW"/>
</dbReference>
<organism evidence="9 10">
    <name type="scientific">bacterium (Candidatus Blackallbacteria) CG17_big_fil_post_rev_8_21_14_2_50_48_46</name>
    <dbReference type="NCBI Taxonomy" id="2014261"/>
    <lineage>
        <taxon>Bacteria</taxon>
        <taxon>Candidatus Blackallbacteria</taxon>
    </lineage>
</organism>
<gene>
    <name evidence="9" type="ORF">COW36_23015</name>
</gene>
<dbReference type="InterPro" id="IPR011009">
    <property type="entry name" value="Kinase-like_dom_sf"/>
</dbReference>
<keyword evidence="3" id="KW-0808">Transferase</keyword>
<keyword evidence="4 7" id="KW-0547">Nucleotide-binding</keyword>
<comment type="caution">
    <text evidence="9">The sequence shown here is derived from an EMBL/GenBank/DDBJ whole genome shotgun (WGS) entry which is preliminary data.</text>
</comment>
<evidence type="ECO:0000256" key="6">
    <source>
        <dbReference type="ARBA" id="ARBA00022840"/>
    </source>
</evidence>
<evidence type="ECO:0000256" key="1">
    <source>
        <dbReference type="ARBA" id="ARBA00012513"/>
    </source>
</evidence>
<keyword evidence="5" id="KW-0418">Kinase</keyword>
<accession>A0A2M7FY71</accession>
<keyword evidence="6 7" id="KW-0067">ATP-binding</keyword>
<dbReference type="CDD" id="cd14014">
    <property type="entry name" value="STKc_PknB_like"/>
    <property type="match status" value="1"/>
</dbReference>
<dbReference type="InterPro" id="IPR008271">
    <property type="entry name" value="Ser/Thr_kinase_AS"/>
</dbReference>
<evidence type="ECO:0000259" key="8">
    <source>
        <dbReference type="PROSITE" id="PS50011"/>
    </source>
</evidence>
<dbReference type="Pfam" id="PF00069">
    <property type="entry name" value="Pkinase"/>
    <property type="match status" value="1"/>
</dbReference>
<feature type="domain" description="Protein kinase" evidence="8">
    <location>
        <begin position="20"/>
        <end position="284"/>
    </location>
</feature>
<feature type="binding site" evidence="7">
    <location>
        <position position="49"/>
    </location>
    <ligand>
        <name>ATP</name>
        <dbReference type="ChEBI" id="CHEBI:30616"/>
    </ligand>
</feature>
<dbReference type="FunFam" id="1.10.510.10:FF:000021">
    <property type="entry name" value="Serine/threonine protein kinase"/>
    <property type="match status" value="1"/>
</dbReference>
<reference evidence="9 10" key="1">
    <citation type="submission" date="2017-09" db="EMBL/GenBank/DDBJ databases">
        <title>Depth-based differentiation of microbial function through sediment-hosted aquifers and enrichment of novel symbionts in the deep terrestrial subsurface.</title>
        <authorList>
            <person name="Probst A.J."/>
            <person name="Ladd B."/>
            <person name="Jarett J.K."/>
            <person name="Geller-Mcgrath D.E."/>
            <person name="Sieber C.M."/>
            <person name="Emerson J.B."/>
            <person name="Anantharaman K."/>
            <person name="Thomas B.C."/>
            <person name="Malmstrom R."/>
            <person name="Stieglmeier M."/>
            <person name="Klingl A."/>
            <person name="Woyke T."/>
            <person name="Ryan C.M."/>
            <person name="Banfield J.F."/>
        </authorList>
    </citation>
    <scope>NUCLEOTIDE SEQUENCE [LARGE SCALE GENOMIC DNA]</scope>
    <source>
        <strain evidence="9">CG17_big_fil_post_rev_8_21_14_2_50_48_46</strain>
    </source>
</reference>
<dbReference type="PROSITE" id="PS50011">
    <property type="entry name" value="PROTEIN_KINASE_DOM"/>
    <property type="match status" value="1"/>
</dbReference>
<protein>
    <recommendedName>
        <fullName evidence="1">non-specific serine/threonine protein kinase</fullName>
        <ecNumber evidence="1">2.7.11.1</ecNumber>
    </recommendedName>
</protein>
<dbReference type="SMART" id="SM00220">
    <property type="entry name" value="S_TKc"/>
    <property type="match status" value="1"/>
</dbReference>
<dbReference type="PROSITE" id="PS00108">
    <property type="entry name" value="PROTEIN_KINASE_ST"/>
    <property type="match status" value="1"/>
</dbReference>
<dbReference type="EC" id="2.7.11.1" evidence="1"/>
<evidence type="ECO:0000256" key="4">
    <source>
        <dbReference type="ARBA" id="ARBA00022741"/>
    </source>
</evidence>
<dbReference type="InterPro" id="IPR000719">
    <property type="entry name" value="Prot_kinase_dom"/>
</dbReference>
<dbReference type="AlphaFoldDB" id="A0A2M7FY71"/>
<dbReference type="Gene3D" id="1.10.510.10">
    <property type="entry name" value="Transferase(Phosphotransferase) domain 1"/>
    <property type="match status" value="1"/>
</dbReference>
<dbReference type="InterPro" id="IPR017441">
    <property type="entry name" value="Protein_kinase_ATP_BS"/>
</dbReference>
<dbReference type="GO" id="GO:0005737">
    <property type="term" value="C:cytoplasm"/>
    <property type="evidence" value="ECO:0007669"/>
    <property type="project" value="TreeGrafter"/>
</dbReference>
<keyword evidence="2" id="KW-0723">Serine/threonine-protein kinase</keyword>
<sequence length="487" mass="55560">MTDSLHIARLSPGFEIAGRYVLIEEVGQGATATVFRAMEIETGRILAIKHLTLLPSMAPADYEMRILRFRNEALTMQLLNHPHIMSVYDYLEIENDYFMVVEYLQGLSLKEYVERHSPSQREILLWIDQLLDALEYSHSKHIIHRDIKPDNLMIIMGKQVKLLDFGIAKIEGQNQLTTDGSMLGTLAYMSPEQIQNSRLITAQSDIYSVGVLMYEVFTGQMPFNATNPGTAVLEIFSRDAVPPMKLNPRIGPDLNQLILTCMQKFPQHRFASCRQFSQMLQVVLQQAYAEGQKPPSVSSPAVLPRIRMFEQFRLIQAIERLIEAKVDGQCLVWNAWQQASIGFTQGLIRYVDIKNKHLGGDLLLMDILAWESGNFCFIPGLEALGSGQHMELEQKVLLADAHAYLKDVEGFWSNYQDMDIPEIIMEPARGDQFSAPALALLGWVDGQRCLGQIFAHMPHDRLSVIWGLRELEDRHYLFLDRQRPNQE</sequence>
<evidence type="ECO:0000313" key="10">
    <source>
        <dbReference type="Proteomes" id="UP000231019"/>
    </source>
</evidence>
<proteinExistence type="predicted"/>
<evidence type="ECO:0000256" key="3">
    <source>
        <dbReference type="ARBA" id="ARBA00022679"/>
    </source>
</evidence>
<dbReference type="InterPro" id="IPR045269">
    <property type="entry name" value="Atg1-like"/>
</dbReference>
<dbReference type="SUPFAM" id="SSF56112">
    <property type="entry name" value="Protein kinase-like (PK-like)"/>
    <property type="match status" value="1"/>
</dbReference>